<keyword evidence="1" id="KW-0539">Nucleus</keyword>
<dbReference type="GO" id="GO:0005634">
    <property type="term" value="C:nucleus"/>
    <property type="evidence" value="ECO:0007669"/>
    <property type="project" value="UniProtKB-UniRule"/>
</dbReference>
<keyword evidence="1" id="KW-0238">DNA-binding</keyword>
<dbReference type="Pfam" id="PF00505">
    <property type="entry name" value="HMG_box"/>
    <property type="match status" value="1"/>
</dbReference>
<evidence type="ECO:0000256" key="1">
    <source>
        <dbReference type="PROSITE-ProRule" id="PRU00267"/>
    </source>
</evidence>
<keyword evidence="5" id="KW-1185">Reference proteome</keyword>
<feature type="domain" description="HMG box" evidence="3">
    <location>
        <begin position="213"/>
        <end position="287"/>
    </location>
</feature>
<dbReference type="GO" id="GO:0003677">
    <property type="term" value="F:DNA binding"/>
    <property type="evidence" value="ECO:0007669"/>
    <property type="project" value="UniProtKB-UniRule"/>
</dbReference>
<reference evidence="4" key="1">
    <citation type="journal article" date="2022" name="New Phytol.">
        <title>Evolutionary transition to the ectomycorrhizal habit in the genomes of a hyperdiverse lineage of mushroom-forming fungi.</title>
        <authorList>
            <person name="Looney B."/>
            <person name="Miyauchi S."/>
            <person name="Morin E."/>
            <person name="Drula E."/>
            <person name="Courty P.E."/>
            <person name="Kohler A."/>
            <person name="Kuo A."/>
            <person name="LaButti K."/>
            <person name="Pangilinan J."/>
            <person name="Lipzen A."/>
            <person name="Riley R."/>
            <person name="Andreopoulos W."/>
            <person name="He G."/>
            <person name="Johnson J."/>
            <person name="Nolan M."/>
            <person name="Tritt A."/>
            <person name="Barry K.W."/>
            <person name="Grigoriev I.V."/>
            <person name="Nagy L.G."/>
            <person name="Hibbett D."/>
            <person name="Henrissat B."/>
            <person name="Matheny P.B."/>
            <person name="Labbe J."/>
            <person name="Martin F.M."/>
        </authorList>
    </citation>
    <scope>NUCLEOTIDE SEQUENCE</scope>
    <source>
        <strain evidence="4">BPL690</strain>
    </source>
</reference>
<dbReference type="InterPro" id="IPR009071">
    <property type="entry name" value="HMG_box_dom"/>
</dbReference>
<evidence type="ECO:0000256" key="2">
    <source>
        <dbReference type="SAM" id="MobiDB-lite"/>
    </source>
</evidence>
<evidence type="ECO:0000313" key="4">
    <source>
        <dbReference type="EMBL" id="KAI0300097.1"/>
    </source>
</evidence>
<proteinExistence type="predicted"/>
<protein>
    <recommendedName>
        <fullName evidence="3">HMG box domain-containing protein</fullName>
    </recommendedName>
</protein>
<evidence type="ECO:0000259" key="3">
    <source>
        <dbReference type="PROSITE" id="PS50118"/>
    </source>
</evidence>
<feature type="region of interest" description="Disordered" evidence="2">
    <location>
        <begin position="60"/>
        <end position="122"/>
    </location>
</feature>
<organism evidence="4 5">
    <name type="scientific">Multifurca ochricompacta</name>
    <dbReference type="NCBI Taxonomy" id="376703"/>
    <lineage>
        <taxon>Eukaryota</taxon>
        <taxon>Fungi</taxon>
        <taxon>Dikarya</taxon>
        <taxon>Basidiomycota</taxon>
        <taxon>Agaricomycotina</taxon>
        <taxon>Agaricomycetes</taxon>
        <taxon>Russulales</taxon>
        <taxon>Russulaceae</taxon>
        <taxon>Multifurca</taxon>
    </lineage>
</organism>
<dbReference type="PROSITE" id="PS50118">
    <property type="entry name" value="HMG_BOX_2"/>
    <property type="match status" value="2"/>
</dbReference>
<gene>
    <name evidence="4" type="ORF">B0F90DRAFT_1724834</name>
</gene>
<name>A0AAD4M3J5_9AGAM</name>
<evidence type="ECO:0000313" key="5">
    <source>
        <dbReference type="Proteomes" id="UP001203297"/>
    </source>
</evidence>
<comment type="caution">
    <text evidence="4">The sequence shown here is derived from an EMBL/GenBank/DDBJ whole genome shotgun (WGS) entry which is preliminary data.</text>
</comment>
<feature type="domain" description="HMG box" evidence="3">
    <location>
        <begin position="117"/>
        <end position="185"/>
    </location>
</feature>
<dbReference type="SMART" id="SM00398">
    <property type="entry name" value="HMG"/>
    <property type="match status" value="2"/>
</dbReference>
<dbReference type="Proteomes" id="UP001203297">
    <property type="component" value="Unassembled WGS sequence"/>
</dbReference>
<dbReference type="EMBL" id="WTXG01000019">
    <property type="protein sequence ID" value="KAI0300097.1"/>
    <property type="molecule type" value="Genomic_DNA"/>
</dbReference>
<dbReference type="Gene3D" id="1.10.30.10">
    <property type="entry name" value="High mobility group box domain"/>
    <property type="match status" value="2"/>
</dbReference>
<sequence>MGFLPSRMPSLTLRRVCLRPGIFSTLQSFSAYFNLSPNQYLALAVQRNFATASTGFNSKSIADSEPELESKSKSRSRKAVSSAEVVGKDKAKKNVKRRAKEAMATRKVTIRPQDRPPKPPGTPYTLWFSDWSRSQPKPETLEAAQNNIKQGAQIWWTISEFDKQRYREKYDGLRADYNRRIQEWREQVDPVILRELNRRRVAKGLSRIRGPSSGRPMPGFFRYFHQIREENPRTQESQRAYLTALAGRASSQWKAMSDSEKAKYNDPAKADFAAWREKRKAEGQVKQ</sequence>
<dbReference type="SUPFAM" id="SSF47095">
    <property type="entry name" value="HMG-box"/>
    <property type="match status" value="2"/>
</dbReference>
<feature type="compositionally biased region" description="Basic residues" evidence="2">
    <location>
        <begin position="90"/>
        <end position="99"/>
    </location>
</feature>
<dbReference type="AlphaFoldDB" id="A0AAD4M3J5"/>
<accession>A0AAD4M3J5</accession>
<dbReference type="InterPro" id="IPR036910">
    <property type="entry name" value="HMG_box_dom_sf"/>
</dbReference>
<feature type="DNA-binding region" description="HMG box" evidence="1">
    <location>
        <begin position="117"/>
        <end position="185"/>
    </location>
</feature>
<feature type="DNA-binding region" description="HMG box" evidence="1">
    <location>
        <begin position="213"/>
        <end position="287"/>
    </location>
</feature>